<dbReference type="PaxDb" id="9823-ENSSSCP00000007481"/>
<keyword evidence="9 14" id="KW-0472">Membrane</keyword>
<comment type="pathway">
    <text evidence="2">Lipid metabolism.</text>
</comment>
<evidence type="ECO:0000256" key="9">
    <source>
        <dbReference type="ARBA" id="ARBA00023136"/>
    </source>
</evidence>
<reference evidence="17" key="1">
    <citation type="submission" date="2009-11" db="EMBL/GenBank/DDBJ databases">
        <authorList>
            <consortium name="Porcine genome sequencing project"/>
        </authorList>
    </citation>
    <scope>NUCLEOTIDE SEQUENCE [LARGE SCALE GENOMIC DNA]</scope>
    <source>
        <strain evidence="17">Duroc</strain>
    </source>
</reference>
<dbReference type="GO" id="GO:0040014">
    <property type="term" value="P:regulation of multicellular organism growth"/>
    <property type="evidence" value="ECO:0007669"/>
    <property type="project" value="Ensembl"/>
</dbReference>
<keyword evidence="11" id="KW-1208">Phospholipid metabolism</keyword>
<comment type="similarity">
    <text evidence="3">Belongs to the 1-acyl-sn-glycerol-3-phosphate acyltransferase family.</text>
</comment>
<feature type="transmembrane region" description="Helical" evidence="14">
    <location>
        <begin position="180"/>
        <end position="201"/>
    </location>
</feature>
<dbReference type="ExpressionAtlas" id="F1SE37">
    <property type="expression patterns" value="baseline and differential"/>
</dbReference>
<reference evidence="16" key="3">
    <citation type="submission" date="2025-08" db="UniProtKB">
        <authorList>
            <consortium name="Ensembl"/>
        </authorList>
    </citation>
    <scope>IDENTIFICATION</scope>
</reference>
<keyword evidence="12" id="KW-0012">Acyltransferase</keyword>
<proteinExistence type="inferred from homology"/>
<dbReference type="STRING" id="9823.ENSSSCP00000007481"/>
<keyword evidence="4" id="KW-0444">Lipid biosynthesis</keyword>
<comment type="pathway">
    <text evidence="13">Phospholipid metabolism.</text>
</comment>
<organism evidence="16 17">
    <name type="scientific">Sus scrofa</name>
    <name type="common">Pig</name>
    <dbReference type="NCBI Taxonomy" id="9823"/>
    <lineage>
        <taxon>Eukaryota</taxon>
        <taxon>Metazoa</taxon>
        <taxon>Chordata</taxon>
        <taxon>Craniata</taxon>
        <taxon>Vertebrata</taxon>
        <taxon>Euteleostomi</taxon>
        <taxon>Mammalia</taxon>
        <taxon>Eutheria</taxon>
        <taxon>Laurasiatheria</taxon>
        <taxon>Artiodactyla</taxon>
        <taxon>Suina</taxon>
        <taxon>Suidae</taxon>
        <taxon>Sus</taxon>
    </lineage>
</organism>
<reference evidence="16" key="4">
    <citation type="submission" date="2025-09" db="UniProtKB">
        <authorList>
            <consortium name="Ensembl"/>
        </authorList>
    </citation>
    <scope>IDENTIFICATION</scope>
</reference>
<evidence type="ECO:0000256" key="1">
    <source>
        <dbReference type="ARBA" id="ARBA00004370"/>
    </source>
</evidence>
<dbReference type="InParanoid" id="F1SE37"/>
<dbReference type="Ensembl" id="ENSSSCT00000007688.5">
    <property type="protein sequence ID" value="ENSSSCP00000007481.4"/>
    <property type="gene ID" value="ENSSSCG00000007019.5"/>
</dbReference>
<dbReference type="GO" id="GO:0006637">
    <property type="term" value="P:acyl-CoA metabolic process"/>
    <property type="evidence" value="ECO:0007669"/>
    <property type="project" value="Ensembl"/>
</dbReference>
<comment type="subcellular location">
    <subcellularLocation>
        <location evidence="1">Membrane</location>
    </subcellularLocation>
</comment>
<evidence type="ECO:0000256" key="5">
    <source>
        <dbReference type="ARBA" id="ARBA00022679"/>
    </source>
</evidence>
<dbReference type="InterPro" id="IPR045252">
    <property type="entry name" value="LPCAT1-like"/>
</dbReference>
<dbReference type="VGNC" id="VGNC:95953">
    <property type="gene designation" value="GPAT4"/>
</dbReference>
<dbReference type="AlphaFoldDB" id="F1SE37"/>
<evidence type="ECO:0000259" key="15">
    <source>
        <dbReference type="SMART" id="SM00563"/>
    </source>
</evidence>
<evidence type="ECO:0000256" key="14">
    <source>
        <dbReference type="SAM" id="Phobius"/>
    </source>
</evidence>
<protein>
    <submittedName>
        <fullName evidence="16">Glycerol-3-phosphate acyltransferase 4</fullName>
    </submittedName>
</protein>
<evidence type="ECO:0000256" key="10">
    <source>
        <dbReference type="ARBA" id="ARBA00023209"/>
    </source>
</evidence>
<keyword evidence="5" id="KW-0808">Transferase</keyword>
<feature type="transmembrane region" description="Helical" evidence="14">
    <location>
        <begin position="12"/>
        <end position="42"/>
    </location>
</feature>
<feature type="transmembrane region" description="Helical" evidence="14">
    <location>
        <begin position="156"/>
        <end position="174"/>
    </location>
</feature>
<evidence type="ECO:0000313" key="16">
    <source>
        <dbReference type="Ensembl" id="ENSSSCP00000007481.4"/>
    </source>
</evidence>
<accession>F1SE37</accession>
<dbReference type="GO" id="GO:0006656">
    <property type="term" value="P:phosphatidylcholine biosynthetic process"/>
    <property type="evidence" value="ECO:0007669"/>
    <property type="project" value="Ensembl"/>
</dbReference>
<dbReference type="GO" id="GO:0004366">
    <property type="term" value="F:glycerol-3-phosphate O-acyltransferase activity"/>
    <property type="evidence" value="ECO:0007669"/>
    <property type="project" value="Ensembl"/>
</dbReference>
<dbReference type="eggNOG" id="KOG2898">
    <property type="taxonomic scope" value="Eukaryota"/>
</dbReference>
<evidence type="ECO:0000256" key="4">
    <source>
        <dbReference type="ARBA" id="ARBA00022516"/>
    </source>
</evidence>
<evidence type="ECO:0000256" key="7">
    <source>
        <dbReference type="ARBA" id="ARBA00022989"/>
    </source>
</evidence>
<feature type="domain" description="Phospholipid/glycerol acyltransferase" evidence="15">
    <location>
        <begin position="242"/>
        <end position="335"/>
    </location>
</feature>
<dbReference type="Proteomes" id="UP000008227">
    <property type="component" value="Chromosome 17"/>
</dbReference>
<feature type="transmembrane region" description="Helical" evidence="14">
    <location>
        <begin position="350"/>
        <end position="370"/>
    </location>
</feature>
<evidence type="ECO:0000256" key="8">
    <source>
        <dbReference type="ARBA" id="ARBA00023098"/>
    </source>
</evidence>
<keyword evidence="6 14" id="KW-0812">Transmembrane</keyword>
<dbReference type="Bgee" id="ENSSSCG00000007019">
    <property type="expression patterns" value="Expressed in subcutaneous adipose tissue and 45 other cell types or tissues"/>
</dbReference>
<dbReference type="GO" id="GO:0016020">
    <property type="term" value="C:membrane"/>
    <property type="evidence" value="ECO:0007669"/>
    <property type="project" value="UniProtKB-SubCell"/>
</dbReference>
<dbReference type="GO" id="GO:0006631">
    <property type="term" value="P:fatty acid metabolic process"/>
    <property type="evidence" value="ECO:0007669"/>
    <property type="project" value="Ensembl"/>
</dbReference>
<evidence type="ECO:0000256" key="3">
    <source>
        <dbReference type="ARBA" id="ARBA00008655"/>
    </source>
</evidence>
<dbReference type="CDD" id="cd07991">
    <property type="entry name" value="LPLAT_LPCAT1-like"/>
    <property type="match status" value="1"/>
</dbReference>
<evidence type="ECO:0000313" key="17">
    <source>
        <dbReference type="Proteomes" id="UP000008227"/>
    </source>
</evidence>
<dbReference type="Reactome" id="R-SSC-1483166">
    <property type="pathway name" value="Synthesis of PA"/>
</dbReference>
<dbReference type="Pfam" id="PF01553">
    <property type="entry name" value="Acyltransferase"/>
    <property type="match status" value="1"/>
</dbReference>
<evidence type="ECO:0000256" key="6">
    <source>
        <dbReference type="ARBA" id="ARBA00022692"/>
    </source>
</evidence>
<dbReference type="GO" id="GO:0019432">
    <property type="term" value="P:triglyceride biosynthetic process"/>
    <property type="evidence" value="ECO:0007669"/>
    <property type="project" value="Ensembl"/>
</dbReference>
<dbReference type="PANTHER" id="PTHR23063:SF37">
    <property type="entry name" value="GLYCEROL-3-PHOSPHATE ACYLTRANSFERASE 4"/>
    <property type="match status" value="1"/>
</dbReference>
<dbReference type="GO" id="GO:0002071">
    <property type="term" value="P:glandular epithelial cell maturation"/>
    <property type="evidence" value="ECO:0007669"/>
    <property type="project" value="Ensembl"/>
</dbReference>
<keyword evidence="7 14" id="KW-1133">Transmembrane helix</keyword>
<dbReference type="GO" id="GO:0007595">
    <property type="term" value="P:lactation"/>
    <property type="evidence" value="ECO:0007669"/>
    <property type="project" value="Ensembl"/>
</dbReference>
<feature type="transmembrane region" description="Helical" evidence="14">
    <location>
        <begin position="298"/>
        <end position="316"/>
    </location>
</feature>
<dbReference type="PANTHER" id="PTHR23063">
    <property type="entry name" value="PHOSPHOLIPID ACYLTRANSFERASE"/>
    <property type="match status" value="1"/>
</dbReference>
<evidence type="ECO:0000256" key="13">
    <source>
        <dbReference type="ARBA" id="ARBA00025707"/>
    </source>
</evidence>
<dbReference type="FunCoup" id="F1SE37">
    <property type="interactions" value="2110"/>
</dbReference>
<keyword evidence="10" id="KW-0594">Phospholipid biosynthesis</keyword>
<evidence type="ECO:0000256" key="11">
    <source>
        <dbReference type="ARBA" id="ARBA00023264"/>
    </source>
</evidence>
<keyword evidence="17" id="KW-1185">Reference proteome</keyword>
<dbReference type="SMART" id="SM00563">
    <property type="entry name" value="PlsC"/>
    <property type="match status" value="1"/>
</dbReference>
<reference evidence="16" key="2">
    <citation type="journal article" date="2020" name="Gigascience">
        <title>An improved pig reference genome sequence to enable pig genetics and genomics research.</title>
        <authorList>
            <person name="Warr A."/>
            <person name="Affara N."/>
            <person name="Aken B."/>
            <person name="Beiki H."/>
            <person name="Bickhart D.M."/>
            <person name="Billis K."/>
            <person name="Chow W."/>
            <person name="Eory L."/>
            <person name="Finlayson H.A."/>
            <person name="Flicek P."/>
            <person name="Giron C.G."/>
            <person name="Griffin D.K."/>
            <person name="Hall R."/>
            <person name="Hannum G."/>
            <person name="Hourlier T."/>
            <person name="Howe K."/>
            <person name="Hume D.A."/>
            <person name="Izuogu O."/>
            <person name="Kim K."/>
            <person name="Koren S."/>
            <person name="Liu H."/>
            <person name="Manchanda N."/>
            <person name="Martin F.J."/>
            <person name="Nonneman D.J."/>
            <person name="O'Connor R.E."/>
            <person name="Phillippy A.M."/>
            <person name="Rohrer G.A."/>
            <person name="Rosen B.D."/>
            <person name="Rund L.A."/>
            <person name="Sargent C.A."/>
            <person name="Schook L.B."/>
            <person name="Schroeder S.G."/>
            <person name="Schwartz A.S."/>
            <person name="Skinner B.M."/>
            <person name="Talbot R."/>
            <person name="Tseng E."/>
            <person name="Tuggle C.K."/>
            <person name="Watson M."/>
            <person name="Smith T.P.L."/>
            <person name="Archibald A.L."/>
        </authorList>
    </citation>
    <scope>NUCLEOTIDE SEQUENCE [LARGE SCALE GENOMIC DNA]</scope>
    <source>
        <strain evidence="16">Duroc</strain>
    </source>
</reference>
<dbReference type="GeneTree" id="ENSGT01030000234574"/>
<evidence type="ECO:0000256" key="2">
    <source>
        <dbReference type="ARBA" id="ARBA00005189"/>
    </source>
</evidence>
<dbReference type="GO" id="GO:0005783">
    <property type="term" value="C:endoplasmic reticulum"/>
    <property type="evidence" value="ECO:0007669"/>
    <property type="project" value="Ensembl"/>
</dbReference>
<evidence type="ECO:0000256" key="12">
    <source>
        <dbReference type="ARBA" id="ARBA00023315"/>
    </source>
</evidence>
<dbReference type="GO" id="GO:0046339">
    <property type="term" value="P:diacylglycerol metabolic process"/>
    <property type="evidence" value="ECO:0007669"/>
    <property type="project" value="Ensembl"/>
</dbReference>
<keyword evidence="8" id="KW-0443">Lipid metabolism</keyword>
<sequence>MFLLLPFDSLIVNLLGISLTVLFTLLLIFIIVPAIFGVSFGIRKLYMKTLLKIFAWATLRMERGAKEKNHQLYKPYTNGIIAKDPTSLEEEIKEVRRSGSSKALDSTPEFELSDIFYFCRKGMETIMDDEVTKRFSAEELESWNLLSRTNYNFQYISLRLTVLWGLGVLIRYCFLLPLRIALAFTGISLLVVGTTVVGYLPNGRFKEFLSKHVHLMCYRICVRALTAIITYHDRKNRPRNGGICVANHTSPIDVIILASDGYYAMVGQVHGGLMGVIQRAMVKVKDRHLVKMEKRKSIVLSCILGTCINNTSVMMFKKGSFEIGATVYPVAIKYDPQFGDAFWNSSKYGMVTYLLRMMTSWAIVCSVWYLPPMTREAEEDAVQFANRVKSAIARQGGLVDLLWDGGLKREKVKDTFKEEQQKLYSKMIVGNHEDRSRS</sequence>
<evidence type="ECO:0000313" key="18">
    <source>
        <dbReference type="VGNC" id="VGNC:95953"/>
    </source>
</evidence>
<dbReference type="InterPro" id="IPR002123">
    <property type="entry name" value="Plipid/glycerol_acylTrfase"/>
</dbReference>
<gene>
    <name evidence="16 18" type="primary">GPAT4</name>
</gene>
<name>F1SE37_PIG</name>